<evidence type="ECO:0000313" key="3">
    <source>
        <dbReference type="Proteomes" id="UP001623008"/>
    </source>
</evidence>
<reference evidence="2 3" key="1">
    <citation type="submission" date="2024-11" db="EMBL/GenBank/DDBJ databases">
        <authorList>
            <person name="Lucas J.A."/>
        </authorList>
    </citation>
    <scope>NUCLEOTIDE SEQUENCE [LARGE SCALE GENOMIC DNA]</scope>
    <source>
        <strain evidence="2 3">Z 7.15</strain>
    </source>
</reference>
<accession>A0ABW8QZG0</accession>
<keyword evidence="3" id="KW-1185">Reference proteome</keyword>
<dbReference type="EMBL" id="JBJHQF010000011">
    <property type="protein sequence ID" value="MFK9004375.1"/>
    <property type="molecule type" value="Genomic_DNA"/>
</dbReference>
<name>A0ABW8QZG0_9PSED</name>
<dbReference type="Proteomes" id="UP001623008">
    <property type="component" value="Unassembled WGS sequence"/>
</dbReference>
<keyword evidence="1" id="KW-0812">Transmembrane</keyword>
<keyword evidence="1" id="KW-1133">Transmembrane helix</keyword>
<sequence length="77" mass="8325">MHGIKRAALLILLLIAALVILVFVLENQQSLAFSFLGWVTPQVPASVFVVVALIVGLSVGPLMALLFRRDGAVSRRQ</sequence>
<evidence type="ECO:0000256" key="1">
    <source>
        <dbReference type="SAM" id="Phobius"/>
    </source>
</evidence>
<gene>
    <name evidence="2" type="ORF">ACJEBJ_09590</name>
</gene>
<evidence type="ECO:0008006" key="4">
    <source>
        <dbReference type="Google" id="ProtNLM"/>
    </source>
</evidence>
<evidence type="ECO:0000313" key="2">
    <source>
        <dbReference type="EMBL" id="MFK9004375.1"/>
    </source>
</evidence>
<dbReference type="RefSeq" id="WP_406597341.1">
    <property type="nucleotide sequence ID" value="NZ_JBJHQF010000011.1"/>
</dbReference>
<organism evidence="2 3">
    <name type="scientific">Pseudomonas pergaminensis</name>
    <dbReference type="NCBI Taxonomy" id="2853159"/>
    <lineage>
        <taxon>Bacteria</taxon>
        <taxon>Pseudomonadati</taxon>
        <taxon>Pseudomonadota</taxon>
        <taxon>Gammaproteobacteria</taxon>
        <taxon>Pseudomonadales</taxon>
        <taxon>Pseudomonadaceae</taxon>
        <taxon>Pseudomonas</taxon>
    </lineage>
</organism>
<feature type="transmembrane region" description="Helical" evidence="1">
    <location>
        <begin position="45"/>
        <end position="67"/>
    </location>
</feature>
<feature type="transmembrane region" description="Helical" evidence="1">
    <location>
        <begin position="7"/>
        <end position="25"/>
    </location>
</feature>
<comment type="caution">
    <text evidence="2">The sequence shown here is derived from an EMBL/GenBank/DDBJ whole genome shotgun (WGS) entry which is preliminary data.</text>
</comment>
<keyword evidence="1" id="KW-0472">Membrane</keyword>
<proteinExistence type="predicted"/>
<protein>
    <recommendedName>
        <fullName evidence="4">Lipopolysaccharide assembly protein A domain-containing protein</fullName>
    </recommendedName>
</protein>